<organism evidence="4 5">
    <name type="scientific">Arthrobacter terricola</name>
    <dbReference type="NCBI Taxonomy" id="2547396"/>
    <lineage>
        <taxon>Bacteria</taxon>
        <taxon>Bacillati</taxon>
        <taxon>Actinomycetota</taxon>
        <taxon>Actinomycetes</taxon>
        <taxon>Micrococcales</taxon>
        <taxon>Micrococcaceae</taxon>
        <taxon>Arthrobacter</taxon>
    </lineage>
</organism>
<dbReference type="OrthoDB" id="2143260at2"/>
<name>A0A4R5KAV2_9MICC</name>
<feature type="domain" description="CsbD-like" evidence="3">
    <location>
        <begin position="5"/>
        <end position="56"/>
    </location>
</feature>
<dbReference type="Proteomes" id="UP000295511">
    <property type="component" value="Unassembled WGS sequence"/>
</dbReference>
<evidence type="ECO:0000256" key="1">
    <source>
        <dbReference type="ARBA" id="ARBA00009129"/>
    </source>
</evidence>
<dbReference type="SUPFAM" id="SSF69047">
    <property type="entry name" value="Hypothetical protein YjbJ"/>
    <property type="match status" value="1"/>
</dbReference>
<evidence type="ECO:0000313" key="5">
    <source>
        <dbReference type="Proteomes" id="UP000295511"/>
    </source>
</evidence>
<dbReference type="RefSeq" id="WP_133206038.1">
    <property type="nucleotide sequence ID" value="NZ_SMRU01000028.1"/>
</dbReference>
<evidence type="ECO:0000256" key="2">
    <source>
        <dbReference type="SAM" id="MobiDB-lite"/>
    </source>
</evidence>
<dbReference type="InterPro" id="IPR036629">
    <property type="entry name" value="YjbJ_sf"/>
</dbReference>
<feature type="region of interest" description="Disordered" evidence="2">
    <location>
        <begin position="1"/>
        <end position="25"/>
    </location>
</feature>
<dbReference type="Gene3D" id="1.10.1470.10">
    <property type="entry name" value="YjbJ"/>
    <property type="match status" value="1"/>
</dbReference>
<dbReference type="EMBL" id="SMRU01000028">
    <property type="protein sequence ID" value="TDF91645.1"/>
    <property type="molecule type" value="Genomic_DNA"/>
</dbReference>
<keyword evidence="5" id="KW-1185">Reference proteome</keyword>
<gene>
    <name evidence="4" type="ORF">E1809_20200</name>
</gene>
<comment type="caution">
    <text evidence="4">The sequence shown here is derived from an EMBL/GenBank/DDBJ whole genome shotgun (WGS) entry which is preliminary data.</text>
</comment>
<protein>
    <submittedName>
        <fullName evidence="4">CsbD family protein</fullName>
    </submittedName>
</protein>
<accession>A0A4R5KAV2</accession>
<dbReference type="Pfam" id="PF05532">
    <property type="entry name" value="CsbD"/>
    <property type="match status" value="1"/>
</dbReference>
<comment type="similarity">
    <text evidence="1">Belongs to the UPF0337 (CsbD) family.</text>
</comment>
<sequence length="65" mass="6785">MGLGDKLKHAAEETAGKIKEKAGHATGNVRLEAEGKAQQAAAHVKDAKEAAGDIAEDIADRFTED</sequence>
<evidence type="ECO:0000259" key="3">
    <source>
        <dbReference type="Pfam" id="PF05532"/>
    </source>
</evidence>
<dbReference type="AlphaFoldDB" id="A0A4R5KAV2"/>
<feature type="compositionally biased region" description="Basic and acidic residues" evidence="2">
    <location>
        <begin position="1"/>
        <end position="23"/>
    </location>
</feature>
<evidence type="ECO:0000313" key="4">
    <source>
        <dbReference type="EMBL" id="TDF91645.1"/>
    </source>
</evidence>
<dbReference type="InterPro" id="IPR008462">
    <property type="entry name" value="CsbD"/>
</dbReference>
<proteinExistence type="inferred from homology"/>
<reference evidence="4 5" key="1">
    <citation type="submission" date="2019-03" db="EMBL/GenBank/DDBJ databases">
        <title>Whole genome sequence of Arthrobacter sp JH1-1.</title>
        <authorList>
            <person name="Trinh H.N."/>
        </authorList>
    </citation>
    <scope>NUCLEOTIDE SEQUENCE [LARGE SCALE GENOMIC DNA]</scope>
    <source>
        <strain evidence="4 5">JH1-1</strain>
    </source>
</reference>